<dbReference type="EMBL" id="CP157974">
    <property type="protein sequence ID" value="XBT81098.1"/>
    <property type="molecule type" value="Genomic_DNA"/>
</dbReference>
<organism evidence="1">
    <name type="scientific">Micromonospora sp. HUAS YX12</name>
    <dbReference type="NCBI Taxonomy" id="3156396"/>
    <lineage>
        <taxon>Bacteria</taxon>
        <taxon>Bacillati</taxon>
        <taxon>Actinomycetota</taxon>
        <taxon>Actinomycetes</taxon>
        <taxon>Micromonosporales</taxon>
        <taxon>Micromonosporaceae</taxon>
        <taxon>Micromonospora</taxon>
    </lineage>
</organism>
<name>A0AAU7QYA9_9ACTN</name>
<evidence type="ECO:0000313" key="1">
    <source>
        <dbReference type="EMBL" id="XBT81098.1"/>
    </source>
</evidence>
<dbReference type="AlphaFoldDB" id="A0AAU7QYA9"/>
<gene>
    <name evidence="1" type="ORF">ABIH81_26135</name>
</gene>
<accession>A0AAU7QYA9</accession>
<sequence>MLGYDVTIEDVTVRETTLVVTGVERRPVGGVTLDMTCSPVHIVAARFGPQAFEDMLLNPRIVPAE</sequence>
<dbReference type="RefSeq" id="WP_349877519.1">
    <property type="nucleotide sequence ID" value="NZ_CP157974.1"/>
</dbReference>
<protein>
    <submittedName>
        <fullName evidence="1">Uncharacterized protein</fullName>
    </submittedName>
</protein>
<reference evidence="1" key="1">
    <citation type="submission" date="2024-06" db="EMBL/GenBank/DDBJ databases">
        <title>Micromonospora sp. strain HUAS YX12 genome sequences.</title>
        <authorList>
            <person name="Mo P."/>
        </authorList>
    </citation>
    <scope>NUCLEOTIDE SEQUENCE</scope>
    <source>
        <strain evidence="1">HUAS YX12</strain>
    </source>
</reference>
<proteinExistence type="predicted"/>